<feature type="region of interest" description="Disordered" evidence="7">
    <location>
        <begin position="966"/>
        <end position="1011"/>
    </location>
</feature>
<reference evidence="9 10" key="1">
    <citation type="journal article" date="2010" name="Nat. Biotechnol.">
        <title>Genome sequence of the model mushroom Schizophyllum commune.</title>
        <authorList>
            <person name="Ohm R.A."/>
            <person name="de Jong J.F."/>
            <person name="Lugones L.G."/>
            <person name="Aerts A."/>
            <person name="Kothe E."/>
            <person name="Stajich J.E."/>
            <person name="de Vries R.P."/>
            <person name="Record E."/>
            <person name="Levasseur A."/>
            <person name="Baker S.E."/>
            <person name="Bartholomew K.A."/>
            <person name="Coutinho P.M."/>
            <person name="Erdmann S."/>
            <person name="Fowler T.J."/>
            <person name="Gathman A.C."/>
            <person name="Lombard V."/>
            <person name="Henrissat B."/>
            <person name="Knabe N."/>
            <person name="Kuees U."/>
            <person name="Lilly W.W."/>
            <person name="Lindquist E."/>
            <person name="Lucas S."/>
            <person name="Magnuson J.K."/>
            <person name="Piumi F."/>
            <person name="Raudaskoski M."/>
            <person name="Salamov A."/>
            <person name="Schmutz J."/>
            <person name="Schwarze F.W.M.R."/>
            <person name="vanKuyk P.A."/>
            <person name="Horton J.S."/>
            <person name="Grigoriev I.V."/>
            <person name="Woesten H.A.B."/>
        </authorList>
    </citation>
    <scope>NUCLEOTIDE SEQUENCE [LARGE SCALE GENOMIC DNA]</scope>
    <source>
        <strain evidence="10">H4-8 / FGSC 9210</strain>
    </source>
</reference>
<evidence type="ECO:0000313" key="10">
    <source>
        <dbReference type="Proteomes" id="UP000007431"/>
    </source>
</evidence>
<dbReference type="KEGG" id="scm:SCHCO_02516089"/>
<dbReference type="GO" id="GO:0070628">
    <property type="term" value="F:proteasome binding"/>
    <property type="evidence" value="ECO:0007669"/>
    <property type="project" value="TreeGrafter"/>
</dbReference>
<dbReference type="STRING" id="578458.D8QM79"/>
<keyword evidence="10" id="KW-1185">Reference proteome</keyword>
<evidence type="ECO:0000256" key="7">
    <source>
        <dbReference type="SAM" id="MobiDB-lite"/>
    </source>
</evidence>
<dbReference type="GO" id="GO:0016579">
    <property type="term" value="P:protein deubiquitination"/>
    <property type="evidence" value="ECO:0007669"/>
    <property type="project" value="InterPro"/>
</dbReference>
<keyword evidence="5" id="KW-0378">Hydrolase</keyword>
<evidence type="ECO:0000256" key="5">
    <source>
        <dbReference type="ARBA" id="ARBA00022801"/>
    </source>
</evidence>
<dbReference type="InterPro" id="IPR044635">
    <property type="entry name" value="UBP14-like"/>
</dbReference>
<evidence type="ECO:0000256" key="3">
    <source>
        <dbReference type="ARBA" id="ARBA00022670"/>
    </source>
</evidence>
<evidence type="ECO:0000256" key="6">
    <source>
        <dbReference type="ARBA" id="ARBA00022807"/>
    </source>
</evidence>
<dbReference type="RefSeq" id="XP_003025955.1">
    <property type="nucleotide sequence ID" value="XM_003025909.1"/>
</dbReference>
<protein>
    <recommendedName>
        <fullName evidence="2">ubiquitinyl hydrolase 1</fullName>
        <ecNumber evidence="2">3.4.19.12</ecNumber>
    </recommendedName>
</protein>
<dbReference type="InParanoid" id="D8QM79"/>
<dbReference type="SUPFAM" id="SSF54001">
    <property type="entry name" value="Cysteine proteinases"/>
    <property type="match status" value="1"/>
</dbReference>
<dbReference type="OrthoDB" id="2420415at2759"/>
<organism evidence="10">
    <name type="scientific">Schizophyllum commune (strain H4-8 / FGSC 9210)</name>
    <name type="common">Split gill fungus</name>
    <dbReference type="NCBI Taxonomy" id="578458"/>
    <lineage>
        <taxon>Eukaryota</taxon>
        <taxon>Fungi</taxon>
        <taxon>Dikarya</taxon>
        <taxon>Basidiomycota</taxon>
        <taxon>Agaricomycotina</taxon>
        <taxon>Agaricomycetes</taxon>
        <taxon>Agaricomycetidae</taxon>
        <taxon>Agaricales</taxon>
        <taxon>Schizophyllaceae</taxon>
        <taxon>Schizophyllum</taxon>
    </lineage>
</organism>
<feature type="compositionally biased region" description="Low complexity" evidence="7">
    <location>
        <begin position="976"/>
        <end position="997"/>
    </location>
</feature>
<dbReference type="InterPro" id="IPR028889">
    <property type="entry name" value="USP"/>
</dbReference>
<gene>
    <name evidence="9" type="ORF">SCHCODRAFT_238900</name>
</gene>
<dbReference type="InterPro" id="IPR038765">
    <property type="entry name" value="Papain-like_cys_pep_sf"/>
</dbReference>
<dbReference type="PROSITE" id="PS00973">
    <property type="entry name" value="USP_2"/>
    <property type="match status" value="1"/>
</dbReference>
<proteinExistence type="predicted"/>
<keyword evidence="4" id="KW-0833">Ubl conjugation pathway</keyword>
<name>D8QM79_SCHCM</name>
<dbReference type="HOGENOM" id="CLU_258632_0_0_1"/>
<evidence type="ECO:0000259" key="8">
    <source>
        <dbReference type="PROSITE" id="PS50235"/>
    </source>
</evidence>
<dbReference type="GO" id="GO:0061136">
    <property type="term" value="P:regulation of proteasomal protein catabolic process"/>
    <property type="evidence" value="ECO:0007669"/>
    <property type="project" value="TreeGrafter"/>
</dbReference>
<dbReference type="PANTHER" id="PTHR43982">
    <property type="entry name" value="UBIQUITIN CARBOXYL-TERMINAL HYDROLASE"/>
    <property type="match status" value="1"/>
</dbReference>
<feature type="domain" description="USP" evidence="8">
    <location>
        <begin position="414"/>
        <end position="849"/>
    </location>
</feature>
<comment type="catalytic activity">
    <reaction evidence="1">
        <text>Thiol-dependent hydrolysis of ester, thioester, amide, peptide and isopeptide bonds formed by the C-terminal Gly of ubiquitin (a 76-residue protein attached to proteins as an intracellular targeting signal).</text>
        <dbReference type="EC" id="3.4.19.12"/>
    </reaction>
</comment>
<dbReference type="EC" id="3.4.19.12" evidence="2"/>
<dbReference type="VEuPathDB" id="FungiDB:SCHCODRAFT_02603838"/>
<dbReference type="InterPro" id="IPR001394">
    <property type="entry name" value="Peptidase_C19_UCH"/>
</dbReference>
<dbReference type="PANTHER" id="PTHR43982:SF6">
    <property type="entry name" value="UBIQUITIN CARBOXYL-TERMINAL HYDROLASE 2-RELATED"/>
    <property type="match status" value="1"/>
</dbReference>
<dbReference type="VEuPathDB" id="FungiDB:SCHCODRAFT_02516089"/>
<evidence type="ECO:0000256" key="4">
    <source>
        <dbReference type="ARBA" id="ARBA00022786"/>
    </source>
</evidence>
<dbReference type="EMBL" id="GL377320">
    <property type="protein sequence ID" value="EFI91052.1"/>
    <property type="molecule type" value="Genomic_DNA"/>
</dbReference>
<evidence type="ECO:0000256" key="2">
    <source>
        <dbReference type="ARBA" id="ARBA00012759"/>
    </source>
</evidence>
<dbReference type="GO" id="GO:0004843">
    <property type="term" value="F:cysteine-type deubiquitinase activity"/>
    <property type="evidence" value="ECO:0007669"/>
    <property type="project" value="UniProtKB-EC"/>
</dbReference>
<sequence>MGDNMARLAPALERLQDDVTDLASILYSETPFSERNHAVLNILTDSLEQCVWKASCSRIRRIPSTKELCEDIEYLQHLLRTDESIVSIRAACSKTEHLIIAPSPSAQQRETVQGAEWCRLEENVETLQLYSEKVEANDLLLKCVEREKYLRLREVRSRVDEQRNQESLELAKIRFDDAEQARLIECRRLTREIEALRCSADQQQRNVVEDTASLTDMITRNKGTIQVRATTSCQCPRVIGFIIEQALLSEIQARIMALKLSSNPRAQLKRAVCFRRPLAPMVVSAPISRPYRGMPGPYTINLMVHLRGTIALMGLLRDSETELKLNRYLKAKEYHSPPRKRTVRMASQHLPVSRCEKRLSSEPYQHSAVRKNRMGDRGQSVKTEWMGLAGTPGKLHSQREGVAHLRSVSLDLPRGLNQLGNTCYLNSLLQFLYTINLVRDAIRSMTSDLVFGQTIRTIPDSKIENYRVGGRLIKRSEILRSMEFVNELADLFNRLQSDMQPSVTPSVTLAKLALTTGNNVENNCGEIWSVDRDGDVAMWNVGPLRDDQLLLGNQQDASECMDQCTFQIEVAISVYQDGRISNPGIEVKSFRRLFYGTYKQSFAASLRDELAPLGSDIHGREVPYTYLPLSNLEDGIEIHDGLDDFFCDDVQLEGVPCRLNRELVDVPLLLQVRPQRVLFDRKHLRPYKDQSYVKFGEALYLDRYIRGGDPQRRKRYRAIQDELLVCRNRLRQLRQSQTAVGPSGKVLQRRYDDWNEEIGDVEQLAFALRLERETLWAGDRDVAYDLTGVFMHQGADHSCGHYYFYSRNIPARPDEWYKFDDSQVTIVNKAEVLADTSGTTANAYLSESLGQAGLHVAWTYSELIFTEALYPSRSELGGEVFDWGIEEESEALPDYEEINIEDYFPSTNYRDVAVGRMPSVGLLDPSPMMSQLPGSEHSACSAARISGVWGFRGAWTIDGSEIRQGAMRRGSQAGASLPSSPSRLPQSSVYSGSPSGSIDASGISQKPRRHAGDAPRLCWRDLASVSHGWPTALEKIRLSRWRQDRGPAAPPTSHSITMVSRDRQRVLKSARPRSDLQLALNIHLLFDRLLLRPAGASTITLPNGSDLCNPKINTTSILNFVNDESAAAKLVAVRLRQPVRLLARPPIRARPVGLSPGVARPSSFDVRYRFVQFFPKRASAVQSCIMDSLVRWEYLALVMASDTISYTPSPTLTAGPPFEPFPVDSQPIDSVLIVQVGNDRTAHSRRQLQLNGLNELREFFLAESGYTEPPDDIEGDEFWYRRVRVMFDGTSELLAVDLESWDGLLPRMAEIISSWACSFILLWLVIHHRGVLKLHVP</sequence>
<keyword evidence="6" id="KW-0788">Thiol protease</keyword>
<evidence type="ECO:0000313" key="9">
    <source>
        <dbReference type="EMBL" id="EFI91052.1"/>
    </source>
</evidence>
<accession>D8QM79</accession>
<dbReference type="Pfam" id="PF00443">
    <property type="entry name" value="UCH"/>
    <property type="match status" value="1"/>
</dbReference>
<dbReference type="eggNOG" id="KOG1863">
    <property type="taxonomic scope" value="Eukaryota"/>
</dbReference>
<dbReference type="GO" id="GO:0043161">
    <property type="term" value="P:proteasome-mediated ubiquitin-dependent protein catabolic process"/>
    <property type="evidence" value="ECO:0007669"/>
    <property type="project" value="InterPro"/>
</dbReference>
<dbReference type="Gene3D" id="3.90.70.10">
    <property type="entry name" value="Cysteine proteinases"/>
    <property type="match status" value="1"/>
</dbReference>
<dbReference type="InterPro" id="IPR018200">
    <property type="entry name" value="USP_CS"/>
</dbReference>
<dbReference type="PROSITE" id="PS50235">
    <property type="entry name" value="USP_3"/>
    <property type="match status" value="1"/>
</dbReference>
<dbReference type="GeneID" id="9588425"/>
<dbReference type="Proteomes" id="UP000007431">
    <property type="component" value="Unassembled WGS sequence"/>
</dbReference>
<evidence type="ECO:0000256" key="1">
    <source>
        <dbReference type="ARBA" id="ARBA00000707"/>
    </source>
</evidence>
<keyword evidence="3" id="KW-0645">Protease</keyword>
<dbReference type="PROSITE" id="PS00972">
    <property type="entry name" value="USP_1"/>
    <property type="match status" value="1"/>
</dbReference>